<dbReference type="Gene3D" id="3.90.870.10">
    <property type="entry name" value="DHBP synthase"/>
    <property type="match status" value="1"/>
</dbReference>
<evidence type="ECO:0000256" key="11">
    <source>
        <dbReference type="ARBA" id="ARBA00048366"/>
    </source>
</evidence>
<gene>
    <name evidence="13" type="ORF">GF572_13450</name>
</gene>
<reference evidence="13" key="1">
    <citation type="journal article" date="2018" name="Open Forum Infect. Dis.">
        <title>The Cefazolin Inoculum Effect Is Associated With Increased Mortality in Methicillin-Susceptible Staphylococcus aureus Bacteremia.</title>
        <authorList>
            <person name="Miller W.R."/>
            <person name="Seas C."/>
            <person name="Carvajal L.P."/>
            <person name="Diaz L."/>
            <person name="Echeverri A.M."/>
            <person name="Ferro C."/>
            <person name="Rios R."/>
            <person name="Porras P."/>
            <person name="Luna C."/>
            <person name="Gotuzzo E."/>
            <person name="Munita J.M."/>
            <person name="Nannini E."/>
            <person name="Carcamo C."/>
            <person name="Reyes J."/>
            <person name="Arias C.A."/>
        </authorList>
    </citation>
    <scope>NUCLEOTIDE SEQUENCE</scope>
    <source>
        <strain evidence="13">UA917</strain>
    </source>
</reference>
<keyword evidence="6" id="KW-0819">tRNA processing</keyword>
<evidence type="ECO:0000256" key="6">
    <source>
        <dbReference type="ARBA" id="ARBA00022694"/>
    </source>
</evidence>
<keyword evidence="7" id="KW-0548">Nucleotidyltransferase</keyword>
<keyword evidence="8" id="KW-0547">Nucleotide-binding</keyword>
<evidence type="ECO:0000256" key="8">
    <source>
        <dbReference type="ARBA" id="ARBA00022741"/>
    </source>
</evidence>
<dbReference type="InterPro" id="IPR017945">
    <property type="entry name" value="DHBP_synth_RibB-like_a/b_dom"/>
</dbReference>
<dbReference type="GO" id="GO:0003725">
    <property type="term" value="F:double-stranded RNA binding"/>
    <property type="evidence" value="ECO:0007669"/>
    <property type="project" value="InterPro"/>
</dbReference>
<dbReference type="GO" id="GO:0061710">
    <property type="term" value="F:L-threonylcarbamoyladenylate synthase"/>
    <property type="evidence" value="ECO:0007669"/>
    <property type="project" value="UniProtKB-EC"/>
</dbReference>
<dbReference type="InterPro" id="IPR050156">
    <property type="entry name" value="TC-AMP_synthase_SUA5"/>
</dbReference>
<dbReference type="PANTHER" id="PTHR17490">
    <property type="entry name" value="SUA5"/>
    <property type="match status" value="1"/>
</dbReference>
<dbReference type="GO" id="GO:0005737">
    <property type="term" value="C:cytoplasm"/>
    <property type="evidence" value="ECO:0007669"/>
    <property type="project" value="UniProtKB-SubCell"/>
</dbReference>
<evidence type="ECO:0000256" key="5">
    <source>
        <dbReference type="ARBA" id="ARBA00022679"/>
    </source>
</evidence>
<feature type="non-terminal residue" evidence="13">
    <location>
        <position position="1"/>
    </location>
</feature>
<dbReference type="InterPro" id="IPR006070">
    <property type="entry name" value="Sua5-like_dom"/>
</dbReference>
<dbReference type="EC" id="2.7.7.87" evidence="3"/>
<comment type="catalytic activity">
    <reaction evidence="11">
        <text>L-threonine + hydrogencarbonate + ATP = L-threonylcarbamoyladenylate + diphosphate + H2O</text>
        <dbReference type="Rhea" id="RHEA:36407"/>
        <dbReference type="ChEBI" id="CHEBI:15377"/>
        <dbReference type="ChEBI" id="CHEBI:17544"/>
        <dbReference type="ChEBI" id="CHEBI:30616"/>
        <dbReference type="ChEBI" id="CHEBI:33019"/>
        <dbReference type="ChEBI" id="CHEBI:57926"/>
        <dbReference type="ChEBI" id="CHEBI:73682"/>
        <dbReference type="EC" id="2.7.7.87"/>
    </reaction>
</comment>
<dbReference type="GO" id="GO:0008033">
    <property type="term" value="P:tRNA processing"/>
    <property type="evidence" value="ECO:0007669"/>
    <property type="project" value="UniProtKB-KW"/>
</dbReference>
<dbReference type="AlphaFoldDB" id="A0A6A8G2P7"/>
<keyword evidence="9" id="KW-0067">ATP-binding</keyword>
<evidence type="ECO:0000256" key="2">
    <source>
        <dbReference type="ARBA" id="ARBA00007663"/>
    </source>
</evidence>
<dbReference type="GO" id="GO:0000049">
    <property type="term" value="F:tRNA binding"/>
    <property type="evidence" value="ECO:0007669"/>
    <property type="project" value="TreeGrafter"/>
</dbReference>
<evidence type="ECO:0000256" key="4">
    <source>
        <dbReference type="ARBA" id="ARBA00022490"/>
    </source>
</evidence>
<feature type="domain" description="YrdC-like" evidence="12">
    <location>
        <begin position="1"/>
        <end position="138"/>
    </location>
</feature>
<dbReference type="GO" id="GO:0005524">
    <property type="term" value="F:ATP binding"/>
    <property type="evidence" value="ECO:0007669"/>
    <property type="project" value="UniProtKB-KW"/>
</dbReference>
<evidence type="ECO:0000256" key="9">
    <source>
        <dbReference type="ARBA" id="ARBA00022840"/>
    </source>
</evidence>
<protein>
    <recommendedName>
        <fullName evidence="10">L-threonylcarbamoyladenylate synthase</fullName>
        <ecNumber evidence="3">2.7.7.87</ecNumber>
    </recommendedName>
    <alternativeName>
        <fullName evidence="10">L-threonylcarbamoyladenylate synthase</fullName>
    </alternativeName>
</protein>
<keyword evidence="5" id="KW-0808">Transferase</keyword>
<evidence type="ECO:0000256" key="3">
    <source>
        <dbReference type="ARBA" id="ARBA00012584"/>
    </source>
</evidence>
<evidence type="ECO:0000256" key="7">
    <source>
        <dbReference type="ARBA" id="ARBA00022695"/>
    </source>
</evidence>
<dbReference type="PANTHER" id="PTHR17490:SF16">
    <property type="entry name" value="THREONYLCARBAMOYL-AMP SYNTHASE"/>
    <property type="match status" value="1"/>
</dbReference>
<keyword evidence="4" id="KW-0963">Cytoplasm</keyword>
<proteinExistence type="inferred from homology"/>
<dbReference type="GO" id="GO:0006450">
    <property type="term" value="P:regulation of translational fidelity"/>
    <property type="evidence" value="ECO:0007669"/>
    <property type="project" value="TreeGrafter"/>
</dbReference>
<evidence type="ECO:0000256" key="1">
    <source>
        <dbReference type="ARBA" id="ARBA00004496"/>
    </source>
</evidence>
<dbReference type="PROSITE" id="PS51163">
    <property type="entry name" value="YRDC"/>
    <property type="match status" value="1"/>
</dbReference>
<evidence type="ECO:0000259" key="12">
    <source>
        <dbReference type="PROSITE" id="PS51163"/>
    </source>
</evidence>
<accession>A0A6A8G2P7</accession>
<name>A0A6A8G2P7_STAAU</name>
<dbReference type="SUPFAM" id="SSF55821">
    <property type="entry name" value="YrdC/RibB"/>
    <property type="match status" value="1"/>
</dbReference>
<dbReference type="RefSeq" id="WP_102785946.1">
    <property type="nucleotide sequence ID" value="NZ_LPWS01000474.1"/>
</dbReference>
<comment type="subcellular location">
    <subcellularLocation>
        <location evidence="1">Cytoplasm</location>
    </subcellularLocation>
</comment>
<evidence type="ECO:0000256" key="10">
    <source>
        <dbReference type="ARBA" id="ARBA00029774"/>
    </source>
</evidence>
<dbReference type="Pfam" id="PF01300">
    <property type="entry name" value="Sua5_yciO_yrdC"/>
    <property type="match status" value="1"/>
</dbReference>
<comment type="similarity">
    <text evidence="2">Belongs to the SUA5 family.</text>
</comment>
<evidence type="ECO:0000313" key="13">
    <source>
        <dbReference type="EMBL" id="MRV79430.1"/>
    </source>
</evidence>
<organism evidence="13">
    <name type="scientific">Staphylococcus aureus</name>
    <dbReference type="NCBI Taxonomy" id="1280"/>
    <lineage>
        <taxon>Bacteria</taxon>
        <taxon>Bacillati</taxon>
        <taxon>Bacillota</taxon>
        <taxon>Bacilli</taxon>
        <taxon>Bacillales</taxon>
        <taxon>Staphylococcaceae</taxon>
        <taxon>Staphylococcus</taxon>
    </lineage>
</organism>
<sequence length="154" mass="17671">SLFIDKPEDWKLYGDNQNTEIVDKLVEIFWPGPLNIILKNKTSYNYMLNNSDSIAIGCVQNKTMRRFISYINSPIAITSANISGTADDILITENEAIKHMGENVRYMLRSQNKTNYKTSSTIIKVTDNKIELLREGDIKFEEIKERLGTGIIYE</sequence>
<dbReference type="EMBL" id="WKIA01000297">
    <property type="protein sequence ID" value="MRV79430.1"/>
    <property type="molecule type" value="Genomic_DNA"/>
</dbReference>
<comment type="caution">
    <text evidence="13">The sequence shown here is derived from an EMBL/GenBank/DDBJ whole genome shotgun (WGS) entry which is preliminary data.</text>
</comment>